<keyword evidence="2 6" id="KW-0349">Heme</keyword>
<evidence type="ECO:0000256" key="4">
    <source>
        <dbReference type="ARBA" id="ARBA00022982"/>
    </source>
</evidence>
<keyword evidence="7" id="KW-0732">Signal</keyword>
<feature type="chain" id="PRO_5046244905" evidence="7">
    <location>
        <begin position="23"/>
        <end position="127"/>
    </location>
</feature>
<dbReference type="PRINTS" id="PR00604">
    <property type="entry name" value="CYTCHRMECIAB"/>
</dbReference>
<dbReference type="PANTHER" id="PTHR11961">
    <property type="entry name" value="CYTOCHROME C"/>
    <property type="match status" value="1"/>
</dbReference>
<evidence type="ECO:0000256" key="1">
    <source>
        <dbReference type="ARBA" id="ARBA00022448"/>
    </source>
</evidence>
<name>A0ABW7EGB9_9BURK</name>
<dbReference type="Proteomes" id="UP001606300">
    <property type="component" value="Unassembled WGS sequence"/>
</dbReference>
<dbReference type="SUPFAM" id="SSF46626">
    <property type="entry name" value="Cytochrome c"/>
    <property type="match status" value="1"/>
</dbReference>
<dbReference type="RefSeq" id="WP_394468619.1">
    <property type="nucleotide sequence ID" value="NZ_JBIGHY010000001.1"/>
</dbReference>
<evidence type="ECO:0000256" key="5">
    <source>
        <dbReference type="ARBA" id="ARBA00023004"/>
    </source>
</evidence>
<reference evidence="9 10" key="1">
    <citation type="submission" date="2024-09" db="EMBL/GenBank/DDBJ databases">
        <title>Novel species of the genus Pelomonas and Roseateles isolated from streams.</title>
        <authorList>
            <person name="Lu H."/>
        </authorList>
    </citation>
    <scope>NUCLEOTIDE SEQUENCE [LARGE SCALE GENOMIC DNA]</scope>
    <source>
        <strain evidence="9 10">DC23W</strain>
    </source>
</reference>
<sequence length="127" mass="13116">MRALFVAALSALVLLPPPPARAAGDPAAGRKAFAACISCHQAGPSARHAFGPQLNSLAGRKAGTLAGYAYSPALTSSGLVWNEATLAAYLRDPNGLVPGTKMRFWGVGMNERKAADLLAYLAAAPQR</sequence>
<gene>
    <name evidence="9" type="ORF">ACG02S_01225</name>
</gene>
<evidence type="ECO:0000259" key="8">
    <source>
        <dbReference type="PROSITE" id="PS51007"/>
    </source>
</evidence>
<dbReference type="EMBL" id="JBIGHY010000001">
    <property type="protein sequence ID" value="MFG6412513.1"/>
    <property type="molecule type" value="Genomic_DNA"/>
</dbReference>
<evidence type="ECO:0000256" key="3">
    <source>
        <dbReference type="ARBA" id="ARBA00022723"/>
    </source>
</evidence>
<evidence type="ECO:0000256" key="7">
    <source>
        <dbReference type="SAM" id="SignalP"/>
    </source>
</evidence>
<dbReference type="InterPro" id="IPR036909">
    <property type="entry name" value="Cyt_c-like_dom_sf"/>
</dbReference>
<comment type="caution">
    <text evidence="9">The sequence shown here is derived from an EMBL/GenBank/DDBJ whole genome shotgun (WGS) entry which is preliminary data.</text>
</comment>
<feature type="signal peptide" evidence="7">
    <location>
        <begin position="1"/>
        <end position="22"/>
    </location>
</feature>
<evidence type="ECO:0000313" key="9">
    <source>
        <dbReference type="EMBL" id="MFG6412513.1"/>
    </source>
</evidence>
<proteinExistence type="predicted"/>
<feature type="domain" description="Cytochrome c" evidence="8">
    <location>
        <begin position="24"/>
        <end position="125"/>
    </location>
</feature>
<keyword evidence="5 6" id="KW-0408">Iron</keyword>
<dbReference type="PROSITE" id="PS51007">
    <property type="entry name" value="CYTC"/>
    <property type="match status" value="1"/>
</dbReference>
<organism evidence="9 10">
    <name type="scientific">Pelomonas dachongensis</name>
    <dbReference type="NCBI Taxonomy" id="3299029"/>
    <lineage>
        <taxon>Bacteria</taxon>
        <taxon>Pseudomonadati</taxon>
        <taxon>Pseudomonadota</taxon>
        <taxon>Betaproteobacteria</taxon>
        <taxon>Burkholderiales</taxon>
        <taxon>Sphaerotilaceae</taxon>
        <taxon>Roseateles</taxon>
    </lineage>
</organism>
<dbReference type="Gene3D" id="1.10.760.10">
    <property type="entry name" value="Cytochrome c-like domain"/>
    <property type="match status" value="1"/>
</dbReference>
<dbReference type="Pfam" id="PF00034">
    <property type="entry name" value="Cytochrom_C"/>
    <property type="match status" value="1"/>
</dbReference>
<keyword evidence="4" id="KW-0249">Electron transport</keyword>
<keyword evidence="1" id="KW-0813">Transport</keyword>
<accession>A0ABW7EGB9</accession>
<evidence type="ECO:0000256" key="6">
    <source>
        <dbReference type="PROSITE-ProRule" id="PRU00433"/>
    </source>
</evidence>
<evidence type="ECO:0000313" key="10">
    <source>
        <dbReference type="Proteomes" id="UP001606300"/>
    </source>
</evidence>
<evidence type="ECO:0000256" key="2">
    <source>
        <dbReference type="ARBA" id="ARBA00022617"/>
    </source>
</evidence>
<keyword evidence="3 6" id="KW-0479">Metal-binding</keyword>
<dbReference type="InterPro" id="IPR009056">
    <property type="entry name" value="Cyt_c-like_dom"/>
</dbReference>
<keyword evidence="10" id="KW-1185">Reference proteome</keyword>
<dbReference type="InterPro" id="IPR002327">
    <property type="entry name" value="Cyt_c_1A/1B"/>
</dbReference>
<protein>
    <submittedName>
        <fullName evidence="9">C-type cytochrome</fullName>
    </submittedName>
</protein>